<accession>A0A8C3JEV6</accession>
<feature type="region of interest" description="Disordered" evidence="1">
    <location>
        <begin position="1"/>
        <end position="24"/>
    </location>
</feature>
<dbReference type="Proteomes" id="UP000694419">
    <property type="component" value="Unplaced"/>
</dbReference>
<organism evidence="2 3">
    <name type="scientific">Calidris pygmaea</name>
    <name type="common">Spoon-billed sandpiper</name>
    <dbReference type="NCBI Taxonomy" id="425635"/>
    <lineage>
        <taxon>Eukaryota</taxon>
        <taxon>Metazoa</taxon>
        <taxon>Chordata</taxon>
        <taxon>Craniata</taxon>
        <taxon>Vertebrata</taxon>
        <taxon>Euteleostomi</taxon>
        <taxon>Archelosauria</taxon>
        <taxon>Archosauria</taxon>
        <taxon>Dinosauria</taxon>
        <taxon>Saurischia</taxon>
        <taxon>Theropoda</taxon>
        <taxon>Coelurosauria</taxon>
        <taxon>Aves</taxon>
        <taxon>Neognathae</taxon>
        <taxon>Neoaves</taxon>
        <taxon>Charadriiformes</taxon>
        <taxon>Scolopacidae</taxon>
        <taxon>Calidris</taxon>
    </lineage>
</organism>
<feature type="region of interest" description="Disordered" evidence="1">
    <location>
        <begin position="44"/>
        <end position="76"/>
    </location>
</feature>
<reference evidence="2" key="2">
    <citation type="submission" date="2025-09" db="UniProtKB">
        <authorList>
            <consortium name="Ensembl"/>
        </authorList>
    </citation>
    <scope>IDENTIFICATION</scope>
</reference>
<feature type="compositionally biased region" description="Pro residues" evidence="1">
    <location>
        <begin position="1"/>
        <end position="19"/>
    </location>
</feature>
<proteinExistence type="predicted"/>
<evidence type="ECO:0000313" key="3">
    <source>
        <dbReference type="Proteomes" id="UP000694419"/>
    </source>
</evidence>
<keyword evidence="3" id="KW-1185">Reference proteome</keyword>
<evidence type="ECO:0000313" key="2">
    <source>
        <dbReference type="Ensembl" id="ENSCPGP00000007760.1"/>
    </source>
</evidence>
<dbReference type="Ensembl" id="ENSCPGT00000008525.1">
    <property type="protein sequence ID" value="ENSCPGP00000007760.1"/>
    <property type="gene ID" value="ENSCPGG00000005540.1"/>
</dbReference>
<name>A0A8C3JEV6_9CHAR</name>
<protein>
    <submittedName>
        <fullName evidence="2">Uncharacterized protein</fullName>
    </submittedName>
</protein>
<reference evidence="2" key="1">
    <citation type="submission" date="2025-08" db="UniProtKB">
        <authorList>
            <consortium name="Ensembl"/>
        </authorList>
    </citation>
    <scope>IDENTIFICATION</scope>
</reference>
<evidence type="ECO:0000256" key="1">
    <source>
        <dbReference type="SAM" id="MobiDB-lite"/>
    </source>
</evidence>
<dbReference type="AlphaFoldDB" id="A0A8C3JEV6"/>
<sequence length="128" mass="13679">MAPTQHPAPPSPRHSPCPHTPSQALDSTQAAVGIGMAGLALPLQGEPSVLGHPQETTESHGVGRDLWSSSSPTPLPNQVHLEQVAQEHVQAGFECLQRRRLHHLSGQPVELHIFKFVPISSCPAPGQH</sequence>